<evidence type="ECO:0000259" key="3">
    <source>
        <dbReference type="SMART" id="SM00829"/>
    </source>
</evidence>
<dbReference type="InterPro" id="IPR002364">
    <property type="entry name" value="Quin_OxRdtase/zeta-crystal_CS"/>
</dbReference>
<protein>
    <submittedName>
        <fullName evidence="4">Quinone oxidoreductase</fullName>
    </submittedName>
</protein>
<sequence>MKAIVLEAHGGPEQLRLKDVDRRDPGAGEVRVEVAAAGVNFMDTGTRRGYPGGPTNLPLTPGVEGAGRIAELGEGVTRFRVGDRVAWYFVWGSYAEEVIAPIDQLVSLPDDIDFETAAALMMQGLTASNLVFESHMLRPGDTALVHAAAGGVGLLLTQMVRLLGGRVIGRVSNSQKVALAKAAGASHLIVDRSGRFAAEVLRLTGNDGVQVVYDGSGAEGFEDSLAVVDFHGTLALYGPLFDQPMPALSIWDIPRSIKVTYPVVLDHCRTHERLVANANRLFDWVRAGDLKLTIGKRYALSDAEHAHRDIESRRSTGKLLLLPNT</sequence>
<dbReference type="EMBL" id="BAABGJ010000002">
    <property type="protein sequence ID" value="GAA4330904.1"/>
    <property type="molecule type" value="Genomic_DNA"/>
</dbReference>
<dbReference type="SUPFAM" id="SSF51735">
    <property type="entry name" value="NAD(P)-binding Rossmann-fold domains"/>
    <property type="match status" value="1"/>
</dbReference>
<dbReference type="InterPro" id="IPR011032">
    <property type="entry name" value="GroES-like_sf"/>
</dbReference>
<dbReference type="SMART" id="SM00829">
    <property type="entry name" value="PKS_ER"/>
    <property type="match status" value="1"/>
</dbReference>
<dbReference type="Proteomes" id="UP001500975">
    <property type="component" value="Unassembled WGS sequence"/>
</dbReference>
<keyword evidence="2" id="KW-0560">Oxidoreductase</keyword>
<dbReference type="Pfam" id="PF00107">
    <property type="entry name" value="ADH_zinc_N"/>
    <property type="match status" value="1"/>
</dbReference>
<dbReference type="InterPro" id="IPR013149">
    <property type="entry name" value="ADH-like_C"/>
</dbReference>
<organism evidence="4 5">
    <name type="scientific">Variovorax defluvii</name>
    <dbReference type="NCBI Taxonomy" id="913761"/>
    <lineage>
        <taxon>Bacteria</taxon>
        <taxon>Pseudomonadati</taxon>
        <taxon>Pseudomonadota</taxon>
        <taxon>Betaproteobacteria</taxon>
        <taxon>Burkholderiales</taxon>
        <taxon>Comamonadaceae</taxon>
        <taxon>Variovorax</taxon>
    </lineage>
</organism>
<reference evidence="5" key="1">
    <citation type="journal article" date="2019" name="Int. J. Syst. Evol. Microbiol.">
        <title>The Global Catalogue of Microorganisms (GCM) 10K type strain sequencing project: providing services to taxonomists for standard genome sequencing and annotation.</title>
        <authorList>
            <consortium name="The Broad Institute Genomics Platform"/>
            <consortium name="The Broad Institute Genome Sequencing Center for Infectious Disease"/>
            <person name="Wu L."/>
            <person name="Ma J."/>
        </authorList>
    </citation>
    <scope>NUCLEOTIDE SEQUENCE [LARGE SCALE GENOMIC DNA]</scope>
    <source>
        <strain evidence="5">JCM 17804</strain>
    </source>
</reference>
<dbReference type="RefSeq" id="WP_345535640.1">
    <property type="nucleotide sequence ID" value="NZ_BAABGJ010000002.1"/>
</dbReference>
<evidence type="ECO:0000313" key="4">
    <source>
        <dbReference type="EMBL" id="GAA4330904.1"/>
    </source>
</evidence>
<evidence type="ECO:0000256" key="2">
    <source>
        <dbReference type="ARBA" id="ARBA00023002"/>
    </source>
</evidence>
<dbReference type="InterPro" id="IPR036291">
    <property type="entry name" value="NAD(P)-bd_dom_sf"/>
</dbReference>
<name>A0ABP8GXH2_9BURK</name>
<dbReference type="PROSITE" id="PS01162">
    <property type="entry name" value="QOR_ZETA_CRYSTAL"/>
    <property type="match status" value="1"/>
</dbReference>
<feature type="domain" description="Enoyl reductase (ER)" evidence="3">
    <location>
        <begin position="10"/>
        <end position="321"/>
    </location>
</feature>
<evidence type="ECO:0000313" key="5">
    <source>
        <dbReference type="Proteomes" id="UP001500975"/>
    </source>
</evidence>
<evidence type="ECO:0000256" key="1">
    <source>
        <dbReference type="ARBA" id="ARBA00022857"/>
    </source>
</evidence>
<dbReference type="Gene3D" id="3.90.180.10">
    <property type="entry name" value="Medium-chain alcohol dehydrogenases, catalytic domain"/>
    <property type="match status" value="1"/>
</dbReference>
<keyword evidence="5" id="KW-1185">Reference proteome</keyword>
<dbReference type="PANTHER" id="PTHR48106:SF13">
    <property type="entry name" value="QUINONE OXIDOREDUCTASE-RELATED"/>
    <property type="match status" value="1"/>
</dbReference>
<dbReference type="SUPFAM" id="SSF50129">
    <property type="entry name" value="GroES-like"/>
    <property type="match status" value="1"/>
</dbReference>
<gene>
    <name evidence="4" type="ORF">GCM10023165_04880</name>
</gene>
<dbReference type="InterPro" id="IPR047618">
    <property type="entry name" value="QOR-like"/>
</dbReference>
<dbReference type="CDD" id="cd05286">
    <property type="entry name" value="QOR2"/>
    <property type="match status" value="1"/>
</dbReference>
<keyword evidence="1" id="KW-0521">NADP</keyword>
<dbReference type="Pfam" id="PF08240">
    <property type="entry name" value="ADH_N"/>
    <property type="match status" value="1"/>
</dbReference>
<accession>A0ABP8GXH2</accession>
<dbReference type="PANTHER" id="PTHR48106">
    <property type="entry name" value="QUINONE OXIDOREDUCTASE PIG3-RELATED"/>
    <property type="match status" value="1"/>
</dbReference>
<comment type="caution">
    <text evidence="4">The sequence shown here is derived from an EMBL/GenBank/DDBJ whole genome shotgun (WGS) entry which is preliminary data.</text>
</comment>
<dbReference type="InterPro" id="IPR013154">
    <property type="entry name" value="ADH-like_N"/>
</dbReference>
<dbReference type="Gene3D" id="3.40.50.720">
    <property type="entry name" value="NAD(P)-binding Rossmann-like Domain"/>
    <property type="match status" value="1"/>
</dbReference>
<proteinExistence type="predicted"/>
<dbReference type="InterPro" id="IPR020843">
    <property type="entry name" value="ER"/>
</dbReference>